<evidence type="ECO:0008006" key="4">
    <source>
        <dbReference type="Google" id="ProtNLM"/>
    </source>
</evidence>
<name>A0A4R5PJ53_9HYPH</name>
<evidence type="ECO:0000256" key="1">
    <source>
        <dbReference type="SAM" id="MobiDB-lite"/>
    </source>
</evidence>
<dbReference type="OrthoDB" id="7220345at2"/>
<dbReference type="Proteomes" id="UP000295131">
    <property type="component" value="Unassembled WGS sequence"/>
</dbReference>
<evidence type="ECO:0000313" key="2">
    <source>
        <dbReference type="EMBL" id="TDH35681.1"/>
    </source>
</evidence>
<dbReference type="EMBL" id="SMSI01000002">
    <property type="protein sequence ID" value="TDH35681.1"/>
    <property type="molecule type" value="Genomic_DNA"/>
</dbReference>
<feature type="region of interest" description="Disordered" evidence="1">
    <location>
        <begin position="56"/>
        <end position="76"/>
    </location>
</feature>
<protein>
    <recommendedName>
        <fullName evidence="4">DNA-binding protein</fullName>
    </recommendedName>
</protein>
<dbReference type="AlphaFoldDB" id="A0A4R5PJ53"/>
<sequence length="76" mass="8391">MTQPRLVSRIKAAAYCGLSPTAFSQWVDKGRLPRAVAGRKWDIEAIKIALDKMSGLDAANDNDPFEAWKRSQEGGK</sequence>
<organism evidence="2 3">
    <name type="scientific">Pseudohoeflea suaedae</name>
    <dbReference type="NCBI Taxonomy" id="877384"/>
    <lineage>
        <taxon>Bacteria</taxon>
        <taxon>Pseudomonadati</taxon>
        <taxon>Pseudomonadota</taxon>
        <taxon>Alphaproteobacteria</taxon>
        <taxon>Hyphomicrobiales</taxon>
        <taxon>Rhizobiaceae</taxon>
        <taxon>Pseudohoeflea</taxon>
    </lineage>
</organism>
<proteinExistence type="predicted"/>
<keyword evidence="3" id="KW-1185">Reference proteome</keyword>
<reference evidence="2 3" key="1">
    <citation type="journal article" date="2013" name="Int. J. Syst. Evol. Microbiol.">
        <title>Hoeflea suaedae sp. nov., an endophytic bacterium isolated from the root of the halophyte Suaeda maritima.</title>
        <authorList>
            <person name="Chung E.J."/>
            <person name="Park J.A."/>
            <person name="Pramanik P."/>
            <person name="Bibi F."/>
            <person name="Jeon C.O."/>
            <person name="Chung Y.R."/>
        </authorList>
    </citation>
    <scope>NUCLEOTIDE SEQUENCE [LARGE SCALE GENOMIC DNA]</scope>
    <source>
        <strain evidence="2 3">YC6898</strain>
    </source>
</reference>
<comment type="caution">
    <text evidence="2">The sequence shown here is derived from an EMBL/GenBank/DDBJ whole genome shotgun (WGS) entry which is preliminary data.</text>
</comment>
<dbReference type="RefSeq" id="WP_133284381.1">
    <property type="nucleotide sequence ID" value="NZ_SMSI01000002.1"/>
</dbReference>
<feature type="compositionally biased region" description="Basic and acidic residues" evidence="1">
    <location>
        <begin position="66"/>
        <end position="76"/>
    </location>
</feature>
<evidence type="ECO:0000313" key="3">
    <source>
        <dbReference type="Proteomes" id="UP000295131"/>
    </source>
</evidence>
<accession>A0A4R5PJ53</accession>
<gene>
    <name evidence="2" type="ORF">E2A64_10090</name>
</gene>